<dbReference type="PANTHER" id="PTHR44196">
    <property type="entry name" value="DEHYDROGENASE/REDUCTASE SDR FAMILY MEMBER 7B"/>
    <property type="match status" value="1"/>
</dbReference>
<evidence type="ECO:0000256" key="1">
    <source>
        <dbReference type="ARBA" id="ARBA00006484"/>
    </source>
</evidence>
<evidence type="ECO:0000313" key="5">
    <source>
        <dbReference type="Proteomes" id="UP000468901"/>
    </source>
</evidence>
<dbReference type="Pfam" id="PF00106">
    <property type="entry name" value="adh_short"/>
    <property type="match status" value="1"/>
</dbReference>
<dbReference type="Gene3D" id="3.40.50.720">
    <property type="entry name" value="NAD(P)-binding Rossmann-like Domain"/>
    <property type="match status" value="1"/>
</dbReference>
<gene>
    <name evidence="4" type="ORF">F2P47_10775</name>
</gene>
<accession>A0A6N6VI08</accession>
<name>A0A6N6VI08_9HYPH</name>
<dbReference type="PRINTS" id="PR00080">
    <property type="entry name" value="SDRFAMILY"/>
</dbReference>
<organism evidence="4 5">
    <name type="scientific">Parvibaculum sedimenti</name>
    <dbReference type="NCBI Taxonomy" id="2608632"/>
    <lineage>
        <taxon>Bacteria</taxon>
        <taxon>Pseudomonadati</taxon>
        <taxon>Pseudomonadota</taxon>
        <taxon>Alphaproteobacteria</taxon>
        <taxon>Hyphomicrobiales</taxon>
        <taxon>Parvibaculaceae</taxon>
        <taxon>Parvibaculum</taxon>
    </lineage>
</organism>
<dbReference type="InterPro" id="IPR002347">
    <property type="entry name" value="SDR_fam"/>
</dbReference>
<dbReference type="PANTHER" id="PTHR44196:SF1">
    <property type="entry name" value="DEHYDROGENASE_REDUCTASE SDR FAMILY MEMBER 7B"/>
    <property type="match status" value="1"/>
</dbReference>
<dbReference type="GO" id="GO:0016020">
    <property type="term" value="C:membrane"/>
    <property type="evidence" value="ECO:0007669"/>
    <property type="project" value="TreeGrafter"/>
</dbReference>
<comment type="similarity">
    <text evidence="1 3">Belongs to the short-chain dehydrogenases/reductases (SDR) family.</text>
</comment>
<dbReference type="InterPro" id="IPR020904">
    <property type="entry name" value="Sc_DH/Rdtase_CS"/>
</dbReference>
<evidence type="ECO:0000313" key="4">
    <source>
        <dbReference type="EMBL" id="KAB7739977.1"/>
    </source>
</evidence>
<keyword evidence="2" id="KW-0560">Oxidoreductase</keyword>
<comment type="caution">
    <text evidence="4">The sequence shown here is derived from an EMBL/GenBank/DDBJ whole genome shotgun (WGS) entry which is preliminary data.</text>
</comment>
<dbReference type="GO" id="GO:0016491">
    <property type="term" value="F:oxidoreductase activity"/>
    <property type="evidence" value="ECO:0007669"/>
    <property type="project" value="UniProtKB-KW"/>
</dbReference>
<dbReference type="SUPFAM" id="SSF51735">
    <property type="entry name" value="NAD(P)-binding Rossmann-fold domains"/>
    <property type="match status" value="1"/>
</dbReference>
<protein>
    <submittedName>
        <fullName evidence="4">SDR family NAD(P)-dependent oxidoreductase</fullName>
    </submittedName>
</protein>
<dbReference type="InterPro" id="IPR036291">
    <property type="entry name" value="NAD(P)-bd_dom_sf"/>
</dbReference>
<dbReference type="PROSITE" id="PS00061">
    <property type="entry name" value="ADH_SHORT"/>
    <property type="match status" value="1"/>
</dbReference>
<dbReference type="CDD" id="cd05233">
    <property type="entry name" value="SDR_c"/>
    <property type="match status" value="1"/>
</dbReference>
<dbReference type="EMBL" id="WESC01000008">
    <property type="protein sequence ID" value="KAB7739977.1"/>
    <property type="molecule type" value="Genomic_DNA"/>
</dbReference>
<dbReference type="RefSeq" id="WP_152216356.1">
    <property type="nucleotide sequence ID" value="NZ_WESC01000008.1"/>
</dbReference>
<evidence type="ECO:0000256" key="3">
    <source>
        <dbReference type="RuleBase" id="RU000363"/>
    </source>
</evidence>
<keyword evidence="5" id="KW-1185">Reference proteome</keyword>
<sequence length="252" mass="26921">MPLSQKKIALTGGTGGIGTLVAAELRAAQANVVIVDRSETRSSDSMQIRGDLSTMEGISDVAATLALWSPDILINLAGTQFFGPFEDQSPDDIRSTYMINLVAPAMLTQAVVPSMKRRGSGHIVNIGSIFGSINYPHFATYSSAKAGLRGLSEALRRELGGTGIDITYIAPRAVRTGLSSGNVGRFVEMANMQLDEPTAVARRIVRAIQTRKKELFIGLPERFFVALNAVAPRLVDAGLTAQTVKARALFNS</sequence>
<dbReference type="AlphaFoldDB" id="A0A6N6VI08"/>
<dbReference type="Proteomes" id="UP000468901">
    <property type="component" value="Unassembled WGS sequence"/>
</dbReference>
<reference evidence="4 5" key="1">
    <citation type="submission" date="2019-09" db="EMBL/GenBank/DDBJ databases">
        <title>Parvibaculum sedimenti sp. nov., isolated from sediment.</title>
        <authorList>
            <person name="Wang Y."/>
        </authorList>
    </citation>
    <scope>NUCLEOTIDE SEQUENCE [LARGE SCALE GENOMIC DNA]</scope>
    <source>
        <strain evidence="4 5">HXT-9</strain>
    </source>
</reference>
<proteinExistence type="inferred from homology"/>
<evidence type="ECO:0000256" key="2">
    <source>
        <dbReference type="ARBA" id="ARBA00023002"/>
    </source>
</evidence>
<dbReference type="PRINTS" id="PR00081">
    <property type="entry name" value="GDHRDH"/>
</dbReference>